<proteinExistence type="predicted"/>
<dbReference type="RefSeq" id="WP_281897421.1">
    <property type="nucleotide sequence ID" value="NZ_BSDI01000017.1"/>
</dbReference>
<keyword evidence="1" id="KW-0472">Membrane</keyword>
<evidence type="ECO:0000313" key="2">
    <source>
        <dbReference type="EMBL" id="GLH98484.1"/>
    </source>
</evidence>
<gene>
    <name evidence="2" type="ORF">Pa4123_37590</name>
</gene>
<dbReference type="EMBL" id="BSDI01000017">
    <property type="protein sequence ID" value="GLH98484.1"/>
    <property type="molecule type" value="Genomic_DNA"/>
</dbReference>
<evidence type="ECO:0000313" key="3">
    <source>
        <dbReference type="Proteomes" id="UP001144280"/>
    </source>
</evidence>
<keyword evidence="1" id="KW-1133">Transmembrane helix</keyword>
<reference evidence="2" key="1">
    <citation type="submission" date="2022-12" db="EMBL/GenBank/DDBJ databases">
        <title>New Phytohabitans aurantiacus sp. RD004123 nov., an actinomycete isolated from soil.</title>
        <authorList>
            <person name="Triningsih D.W."/>
            <person name="Harunari E."/>
            <person name="Igarashi Y."/>
        </authorList>
    </citation>
    <scope>NUCLEOTIDE SEQUENCE</scope>
    <source>
        <strain evidence="2">RD004123</strain>
    </source>
</reference>
<name>A0ABQ5QVN0_9ACTN</name>
<feature type="transmembrane region" description="Helical" evidence="1">
    <location>
        <begin position="6"/>
        <end position="30"/>
    </location>
</feature>
<dbReference type="Proteomes" id="UP001144280">
    <property type="component" value="Unassembled WGS sequence"/>
</dbReference>
<evidence type="ECO:0000256" key="1">
    <source>
        <dbReference type="SAM" id="Phobius"/>
    </source>
</evidence>
<keyword evidence="3" id="KW-1185">Reference proteome</keyword>
<comment type="caution">
    <text evidence="2">The sequence shown here is derived from an EMBL/GenBank/DDBJ whole genome shotgun (WGS) entry which is preliminary data.</text>
</comment>
<keyword evidence="1" id="KW-0812">Transmembrane</keyword>
<organism evidence="2 3">
    <name type="scientific">Phytohabitans aurantiacus</name>
    <dbReference type="NCBI Taxonomy" id="3016789"/>
    <lineage>
        <taxon>Bacteria</taxon>
        <taxon>Bacillati</taxon>
        <taxon>Actinomycetota</taxon>
        <taxon>Actinomycetes</taxon>
        <taxon>Micromonosporales</taxon>
        <taxon>Micromonosporaceae</taxon>
    </lineage>
</organism>
<protein>
    <submittedName>
        <fullName evidence="2">Uncharacterized protein</fullName>
    </submittedName>
</protein>
<sequence length="91" mass="10081">MDETSVTINGIWFTAAIFALIAVVLVVIIWQVGSALRARAAVSREDAYRKLADQVGDAQARAGDDLSRLAEDVRDMKGRIIAMERMMREVD</sequence>
<accession>A0ABQ5QVN0</accession>